<keyword evidence="6" id="KW-1185">Reference proteome</keyword>
<evidence type="ECO:0000313" key="6">
    <source>
        <dbReference type="Proteomes" id="UP000095281"/>
    </source>
</evidence>
<proteinExistence type="predicted"/>
<accession>A0A1I8BQ44</accession>
<dbReference type="PANTHER" id="PTHR45996:SF3">
    <property type="entry name" value="CREB-H TRANSCRIPTION FACTOR HOMOLOG LET-607"/>
    <property type="match status" value="1"/>
</dbReference>
<dbReference type="GO" id="GO:0000978">
    <property type="term" value="F:RNA polymerase II cis-regulatory region sequence-specific DNA binding"/>
    <property type="evidence" value="ECO:0007669"/>
    <property type="project" value="TreeGrafter"/>
</dbReference>
<reference evidence="7" key="1">
    <citation type="submission" date="2016-11" db="UniProtKB">
        <authorList>
            <consortium name="WormBaseParasite"/>
        </authorList>
    </citation>
    <scope>IDENTIFICATION</scope>
</reference>
<evidence type="ECO:0000256" key="5">
    <source>
        <dbReference type="SAM" id="Coils"/>
    </source>
</evidence>
<feature type="coiled-coil region" evidence="5">
    <location>
        <begin position="287"/>
        <end position="314"/>
    </location>
</feature>
<organism evidence="6 7">
    <name type="scientific">Meloidogyne hapla</name>
    <name type="common">Root-knot nematode worm</name>
    <dbReference type="NCBI Taxonomy" id="6305"/>
    <lineage>
        <taxon>Eukaryota</taxon>
        <taxon>Metazoa</taxon>
        <taxon>Ecdysozoa</taxon>
        <taxon>Nematoda</taxon>
        <taxon>Chromadorea</taxon>
        <taxon>Rhabditida</taxon>
        <taxon>Tylenchina</taxon>
        <taxon>Tylenchomorpha</taxon>
        <taxon>Tylenchoidea</taxon>
        <taxon>Meloidogynidae</taxon>
        <taxon>Meloidogyninae</taxon>
        <taxon>Meloidogyne</taxon>
    </lineage>
</organism>
<keyword evidence="5" id="KW-0175">Coiled coil</keyword>
<keyword evidence="2" id="KW-0238">DNA-binding</keyword>
<sequence>MDSIVDNFDNSSETEFVDCNNMDITHNGFDSILNGLDPNLGMLADNDLEQFLGSSVSSPLNFDLDDLYGRVEEEQNWQQKYTSHDHCYYEMPSFCGSPDSGLSSNVTSNESSICTSIGNSCGYETDSTLTLNPNLDVPVDLQIKENSKPAFYVDTDGTLMEYQEYQTETINNQSNNIIENTDQKNSLNSYKMKQNKFKQEDQTILNSYTNGRRYRQNQRRNGMLSSEISSPNNQNNEEYCDKNEDEFENEYLDATSEVKPVVMSKRGRYQGLVLTEEERKLCKKVYIEALEQRIENCTKENGELKRQIEILAGENRHLVTQLRNMQMTLGNTTKLTGQRGTCLAVLLLSVCLIVAPNGKQFGMTGVRNTNNQQQEMLVEKFNQKPGDLHHSDVDINRGGVLTNLDQTIGHHKGQRLYGASRTLIDFVAPEQKCMDDQISESFGFTQADSVASFKAVAEMKKMQKIHKNLQKRAQKRSRHTNYNNNQNIGFNDTNCFNKNFDENVNCLKNSKHGTFINGHYSSKELYPFDGYANPDIMIEEYEPQLDYLAKQNDGGHILMEDDDFIFTPYAMSGGQMEFIENVWEGKKINSEKVSECFENNGNKSTIEIIHSSPYQQI</sequence>
<protein>
    <submittedName>
        <fullName evidence="7">BZIP domain-containing protein</fullName>
    </submittedName>
</protein>
<dbReference type="WBParaSite" id="MhA1_Contig379.frz3.gene8">
    <property type="protein sequence ID" value="MhA1_Contig379.frz3.gene8"/>
    <property type="gene ID" value="MhA1_Contig379.frz3.gene8"/>
</dbReference>
<keyword evidence="3" id="KW-0804">Transcription</keyword>
<keyword evidence="1" id="KW-0805">Transcription regulation</keyword>
<dbReference type="GO" id="GO:0000981">
    <property type="term" value="F:DNA-binding transcription factor activity, RNA polymerase II-specific"/>
    <property type="evidence" value="ECO:0007669"/>
    <property type="project" value="TreeGrafter"/>
</dbReference>
<dbReference type="InterPro" id="IPR051381">
    <property type="entry name" value="CREB_ATF_subfamily"/>
</dbReference>
<evidence type="ECO:0000256" key="4">
    <source>
        <dbReference type="ARBA" id="ARBA00023242"/>
    </source>
</evidence>
<evidence type="ECO:0000256" key="1">
    <source>
        <dbReference type="ARBA" id="ARBA00023015"/>
    </source>
</evidence>
<name>A0A1I8BQ44_MELHA</name>
<dbReference type="PANTHER" id="PTHR45996">
    <property type="entry name" value="AGAP001464-PB"/>
    <property type="match status" value="1"/>
</dbReference>
<dbReference type="AlphaFoldDB" id="A0A1I8BQ44"/>
<dbReference type="Proteomes" id="UP000095281">
    <property type="component" value="Unplaced"/>
</dbReference>
<evidence type="ECO:0000256" key="2">
    <source>
        <dbReference type="ARBA" id="ARBA00023125"/>
    </source>
</evidence>
<evidence type="ECO:0000256" key="3">
    <source>
        <dbReference type="ARBA" id="ARBA00023163"/>
    </source>
</evidence>
<keyword evidence="4" id="KW-0539">Nucleus</keyword>
<evidence type="ECO:0000313" key="7">
    <source>
        <dbReference type="WBParaSite" id="MhA1_Contig379.frz3.gene8"/>
    </source>
</evidence>
<dbReference type="GO" id="GO:0005634">
    <property type="term" value="C:nucleus"/>
    <property type="evidence" value="ECO:0007669"/>
    <property type="project" value="TreeGrafter"/>
</dbReference>